<sequence>MKLPAFVSDRSTTIKIAAVAVVVALVVGGAVGLRATRGLPDDAAFAYGDQVVTQADLDRRMEVLRALYGVQEPTDKADREEFLRASAKAVAVSMVLDDAAQDKDVVISEKSARDTLDRMVAQQLGADPDQAFTDLLANFGVSEDDVLDEVRRQQAIARLFQVVTEHVVDGVTQDDAEAFYDEDPAQFAMPERRKLGNIVVATRREAAALMTRLADGESFAALARAQSLDDSTRDQGGALGTVAASELEDGYAAVAFKARERTVFGPVQTDDGWNVGIVLSVVPAGQPSFVDVEKQATESARSDRALKTWRSWLKKRIEQADIEYAAAYLPTDPNEPPALAGDTP</sequence>
<dbReference type="Proteomes" id="UP000276542">
    <property type="component" value="Unassembled WGS sequence"/>
</dbReference>
<comment type="catalytic activity">
    <reaction evidence="1">
        <text>[protein]-peptidylproline (omega=180) = [protein]-peptidylproline (omega=0)</text>
        <dbReference type="Rhea" id="RHEA:16237"/>
        <dbReference type="Rhea" id="RHEA-COMP:10747"/>
        <dbReference type="Rhea" id="RHEA-COMP:10748"/>
        <dbReference type="ChEBI" id="CHEBI:83833"/>
        <dbReference type="ChEBI" id="CHEBI:83834"/>
        <dbReference type="EC" id="5.2.1.8"/>
    </reaction>
</comment>
<protein>
    <recommendedName>
        <fullName evidence="2">peptidylprolyl isomerase</fullName>
        <ecNumber evidence="2">5.2.1.8</ecNumber>
    </recommendedName>
</protein>
<accession>A0A3A5HA56</accession>
<dbReference type="PROSITE" id="PS50198">
    <property type="entry name" value="PPIC_PPIASE_2"/>
    <property type="match status" value="1"/>
</dbReference>
<reference evidence="9" key="1">
    <citation type="submission" date="2018-09" db="EMBL/GenBank/DDBJ databases">
        <authorList>
            <person name="Zhu H."/>
        </authorList>
    </citation>
    <scope>NUCLEOTIDE SEQUENCE [LARGE SCALE GENOMIC DNA]</scope>
    <source>
        <strain evidence="9">K1W22B-1</strain>
    </source>
</reference>
<dbReference type="RefSeq" id="WP_120060709.1">
    <property type="nucleotide sequence ID" value="NZ_QYRP01000002.1"/>
</dbReference>
<dbReference type="InterPro" id="IPR050245">
    <property type="entry name" value="PrsA_foldase"/>
</dbReference>
<evidence type="ECO:0000256" key="5">
    <source>
        <dbReference type="ARBA" id="ARBA00023235"/>
    </source>
</evidence>
<keyword evidence="9" id="KW-1185">Reference proteome</keyword>
<dbReference type="InterPro" id="IPR023058">
    <property type="entry name" value="PPIase_PpiC_CS"/>
</dbReference>
<dbReference type="Pfam" id="PF13145">
    <property type="entry name" value="Rotamase_2"/>
    <property type="match status" value="1"/>
</dbReference>
<evidence type="ECO:0000313" key="8">
    <source>
        <dbReference type="EMBL" id="RJS46738.1"/>
    </source>
</evidence>
<keyword evidence="4 6" id="KW-0697">Rotamase</keyword>
<evidence type="ECO:0000259" key="7">
    <source>
        <dbReference type="PROSITE" id="PS50198"/>
    </source>
</evidence>
<dbReference type="Pfam" id="PF13624">
    <property type="entry name" value="SurA_N_3"/>
    <property type="match status" value="1"/>
</dbReference>
<comment type="caution">
    <text evidence="8">The sequence shown here is derived from an EMBL/GenBank/DDBJ whole genome shotgun (WGS) entry which is preliminary data.</text>
</comment>
<dbReference type="SUPFAM" id="SSF109998">
    <property type="entry name" value="Triger factor/SurA peptide-binding domain-like"/>
    <property type="match status" value="1"/>
</dbReference>
<name>A0A3A5HA56_9ACTN</name>
<feature type="domain" description="PpiC" evidence="7">
    <location>
        <begin position="190"/>
        <end position="280"/>
    </location>
</feature>
<dbReference type="OrthoDB" id="3772768at2"/>
<dbReference type="Gene3D" id="3.10.50.40">
    <property type="match status" value="1"/>
</dbReference>
<evidence type="ECO:0000256" key="6">
    <source>
        <dbReference type="PROSITE-ProRule" id="PRU00278"/>
    </source>
</evidence>
<evidence type="ECO:0000256" key="4">
    <source>
        <dbReference type="ARBA" id="ARBA00023110"/>
    </source>
</evidence>
<evidence type="ECO:0000256" key="2">
    <source>
        <dbReference type="ARBA" id="ARBA00013194"/>
    </source>
</evidence>
<proteinExistence type="predicted"/>
<dbReference type="PANTHER" id="PTHR47245">
    <property type="entry name" value="PEPTIDYLPROLYL ISOMERASE"/>
    <property type="match status" value="1"/>
</dbReference>
<dbReference type="AlphaFoldDB" id="A0A3A5HA56"/>
<dbReference type="EC" id="5.2.1.8" evidence="2"/>
<evidence type="ECO:0000256" key="1">
    <source>
        <dbReference type="ARBA" id="ARBA00000971"/>
    </source>
</evidence>
<keyword evidence="5 6" id="KW-0413">Isomerase</keyword>
<organism evidence="8 9">
    <name type="scientific">Nocardioides cavernaquae</name>
    <dbReference type="NCBI Taxonomy" id="2321396"/>
    <lineage>
        <taxon>Bacteria</taxon>
        <taxon>Bacillati</taxon>
        <taxon>Actinomycetota</taxon>
        <taxon>Actinomycetes</taxon>
        <taxon>Propionibacteriales</taxon>
        <taxon>Nocardioidaceae</taxon>
        <taxon>Nocardioides</taxon>
    </lineage>
</organism>
<dbReference type="Gene3D" id="1.10.4030.10">
    <property type="entry name" value="Porin chaperone SurA, peptide-binding domain"/>
    <property type="match status" value="1"/>
</dbReference>
<dbReference type="InterPro" id="IPR027304">
    <property type="entry name" value="Trigger_fact/SurA_dom_sf"/>
</dbReference>
<dbReference type="GO" id="GO:0003755">
    <property type="term" value="F:peptidyl-prolyl cis-trans isomerase activity"/>
    <property type="evidence" value="ECO:0007669"/>
    <property type="project" value="UniProtKB-KW"/>
</dbReference>
<evidence type="ECO:0000313" key="9">
    <source>
        <dbReference type="Proteomes" id="UP000276542"/>
    </source>
</evidence>
<dbReference type="EMBL" id="QYRP01000002">
    <property type="protein sequence ID" value="RJS46738.1"/>
    <property type="molecule type" value="Genomic_DNA"/>
</dbReference>
<dbReference type="PANTHER" id="PTHR47245:SF1">
    <property type="entry name" value="FOLDASE PROTEIN PRSA"/>
    <property type="match status" value="1"/>
</dbReference>
<dbReference type="InterPro" id="IPR000297">
    <property type="entry name" value="PPIase_PpiC"/>
</dbReference>
<dbReference type="SUPFAM" id="SSF54534">
    <property type="entry name" value="FKBP-like"/>
    <property type="match status" value="1"/>
</dbReference>
<evidence type="ECO:0000256" key="3">
    <source>
        <dbReference type="ARBA" id="ARBA00022729"/>
    </source>
</evidence>
<dbReference type="PROSITE" id="PS01096">
    <property type="entry name" value="PPIC_PPIASE_1"/>
    <property type="match status" value="1"/>
</dbReference>
<gene>
    <name evidence="8" type="ORF">D4739_11275</name>
</gene>
<dbReference type="InterPro" id="IPR046357">
    <property type="entry name" value="PPIase_dom_sf"/>
</dbReference>
<keyword evidence="3" id="KW-0732">Signal</keyword>